<dbReference type="EMBL" id="PNCJ01000014">
    <property type="protein sequence ID" value="TMP37649.1"/>
    <property type="molecule type" value="Genomic_DNA"/>
</dbReference>
<organism evidence="1 2">
    <name type="scientific">Pseudoalteromonas rubra</name>
    <dbReference type="NCBI Taxonomy" id="43658"/>
    <lineage>
        <taxon>Bacteria</taxon>
        <taxon>Pseudomonadati</taxon>
        <taxon>Pseudomonadota</taxon>
        <taxon>Gammaproteobacteria</taxon>
        <taxon>Alteromonadales</taxon>
        <taxon>Pseudoalteromonadaceae</taxon>
        <taxon>Pseudoalteromonas</taxon>
    </lineage>
</organism>
<dbReference type="InterPro" id="IPR018531">
    <property type="entry name" value="DUF1993"/>
</dbReference>
<protein>
    <submittedName>
        <fullName evidence="1">DUF1993 domain-containing protein</fullName>
    </submittedName>
</protein>
<dbReference type="PANTHER" id="PTHR36922:SF1">
    <property type="entry name" value="DUF1993 DOMAIN-CONTAINING PROTEIN"/>
    <property type="match status" value="1"/>
</dbReference>
<name>A0A5S3X0E3_9GAMM</name>
<proteinExistence type="predicted"/>
<gene>
    <name evidence="1" type="ORF">CWB98_10760</name>
</gene>
<dbReference type="InterPro" id="IPR034660">
    <property type="entry name" value="DinB/YfiT-like"/>
</dbReference>
<evidence type="ECO:0000313" key="2">
    <source>
        <dbReference type="Proteomes" id="UP000306719"/>
    </source>
</evidence>
<evidence type="ECO:0000313" key="1">
    <source>
        <dbReference type="EMBL" id="TMP37649.1"/>
    </source>
</evidence>
<dbReference type="AlphaFoldDB" id="A0A5S3X0E3"/>
<reference evidence="1 2" key="1">
    <citation type="submission" date="2018-01" db="EMBL/GenBank/DDBJ databases">
        <authorList>
            <person name="Paulsen S."/>
            <person name="Gram L.K."/>
        </authorList>
    </citation>
    <scope>NUCLEOTIDE SEQUENCE [LARGE SCALE GENOMIC DNA]</scope>
    <source>
        <strain evidence="1 2">S2599</strain>
    </source>
</reference>
<accession>A0A5S3X0E3</accession>
<dbReference type="PANTHER" id="PTHR36922">
    <property type="entry name" value="BLL2446 PROTEIN"/>
    <property type="match status" value="1"/>
</dbReference>
<sequence>MNNIIEPFLHYLNQLLVIMQREDMTEDLLTQRLCPDMFPLHQQVSTAAALSLRCCCPLFNKEVINFKRPTVSVSNLLEELDDTIKYLTNLHNDPWESMPASITFVAGFANHTLEPDKYFQFYAWPNFLFHCSMAYAILRTAGLPLSKGDFDGFHRYPAGFSFPS</sequence>
<dbReference type="Gene3D" id="1.20.120.450">
    <property type="entry name" value="dinb family like domain"/>
    <property type="match status" value="1"/>
</dbReference>
<dbReference type="RefSeq" id="WP_138544850.1">
    <property type="nucleotide sequence ID" value="NZ_PNCJ01000014.1"/>
</dbReference>
<dbReference type="OrthoDB" id="338237at2"/>
<reference evidence="2" key="2">
    <citation type="submission" date="2019-06" db="EMBL/GenBank/DDBJ databases">
        <title>Co-occurence of chitin degradation, pigmentation and bioactivity in marine Pseudoalteromonas.</title>
        <authorList>
            <person name="Sonnenschein E.C."/>
            <person name="Bech P.K."/>
        </authorList>
    </citation>
    <scope>NUCLEOTIDE SEQUENCE [LARGE SCALE GENOMIC DNA]</scope>
    <source>
        <strain evidence="2">S2599</strain>
    </source>
</reference>
<comment type="caution">
    <text evidence="1">The sequence shown here is derived from an EMBL/GenBank/DDBJ whole genome shotgun (WGS) entry which is preliminary data.</text>
</comment>
<dbReference type="Proteomes" id="UP000306719">
    <property type="component" value="Unassembled WGS sequence"/>
</dbReference>
<dbReference type="Pfam" id="PF09351">
    <property type="entry name" value="DUF1993"/>
    <property type="match status" value="1"/>
</dbReference>
<dbReference type="SUPFAM" id="SSF109854">
    <property type="entry name" value="DinB/YfiT-like putative metalloenzymes"/>
    <property type="match status" value="1"/>
</dbReference>